<comment type="caution">
    <text evidence="1">The sequence shown here is derived from an EMBL/GenBank/DDBJ whole genome shotgun (WGS) entry which is preliminary data.</text>
</comment>
<dbReference type="Proteomes" id="UP001143910">
    <property type="component" value="Unassembled WGS sequence"/>
</dbReference>
<gene>
    <name evidence="1" type="ORF">NQ176_g4257</name>
</gene>
<proteinExistence type="predicted"/>
<evidence type="ECO:0000313" key="1">
    <source>
        <dbReference type="EMBL" id="KAJ2977638.1"/>
    </source>
</evidence>
<reference evidence="1" key="1">
    <citation type="submission" date="2022-08" db="EMBL/GenBank/DDBJ databases">
        <title>Genome Sequence of Lecanicillium fungicola.</title>
        <authorList>
            <person name="Buettner E."/>
        </authorList>
    </citation>
    <scope>NUCLEOTIDE SEQUENCE</scope>
    <source>
        <strain evidence="1">Babe33</strain>
    </source>
</reference>
<dbReference type="EMBL" id="JANJQO010000452">
    <property type="protein sequence ID" value="KAJ2977638.1"/>
    <property type="molecule type" value="Genomic_DNA"/>
</dbReference>
<protein>
    <submittedName>
        <fullName evidence="1">Uncharacterized protein</fullName>
    </submittedName>
</protein>
<accession>A0ACC1NF23</accession>
<sequence length="248" mass="28562">MKMKREDEKSHNDNWRTLPMQQMLLLACAIVGFLNVVTMAAFYAQGRPFMFQTQNCLPSSRDPTSLLYSPVNHLLTYHVEKFPQDLKGGEFSKYHGHPTPEKDELWADLYRFGAHMVGKEETSLLPNQTSAIPGQDENYMVYFDVFHQLHCLGLIRKRLYPDYYNSTKGGHETHFGHIEHCIDQLRASLVCHTDVSVIVWQNTPETGGLEPRADVLHTCRNFDAVRQWAIDHKAKYVEGHLPRSTIFG</sequence>
<keyword evidence="2" id="KW-1185">Reference proteome</keyword>
<evidence type="ECO:0000313" key="2">
    <source>
        <dbReference type="Proteomes" id="UP001143910"/>
    </source>
</evidence>
<organism evidence="1 2">
    <name type="scientific">Zarea fungicola</name>
    <dbReference type="NCBI Taxonomy" id="93591"/>
    <lineage>
        <taxon>Eukaryota</taxon>
        <taxon>Fungi</taxon>
        <taxon>Dikarya</taxon>
        <taxon>Ascomycota</taxon>
        <taxon>Pezizomycotina</taxon>
        <taxon>Sordariomycetes</taxon>
        <taxon>Hypocreomycetidae</taxon>
        <taxon>Hypocreales</taxon>
        <taxon>Cordycipitaceae</taxon>
        <taxon>Zarea</taxon>
    </lineage>
</organism>
<name>A0ACC1NF23_9HYPO</name>